<dbReference type="EMBL" id="PEBW01000002">
    <property type="protein sequence ID" value="PTQ52414.1"/>
    <property type="molecule type" value="Genomic_DNA"/>
</dbReference>
<evidence type="ECO:0000313" key="3">
    <source>
        <dbReference type="Proteomes" id="UP000244016"/>
    </source>
</evidence>
<feature type="domain" description="MIP18 family-like" evidence="1">
    <location>
        <begin position="24"/>
        <end position="96"/>
    </location>
</feature>
<dbReference type="InterPro" id="IPR002744">
    <property type="entry name" value="MIP18-like"/>
</dbReference>
<dbReference type="PANTHER" id="PTHR42831:SF1">
    <property type="entry name" value="FE-S PROTEIN MATURATION AUXILIARY FACTOR YITW"/>
    <property type="match status" value="1"/>
</dbReference>
<protein>
    <submittedName>
        <fullName evidence="2">PaaD-like protein (DUF59) involved in Fe-S cluster assembly</fullName>
    </submittedName>
</protein>
<organism evidence="2 3">
    <name type="scientific">Brockia lithotrophica</name>
    <dbReference type="NCBI Taxonomy" id="933949"/>
    <lineage>
        <taxon>Bacteria</taxon>
        <taxon>Bacillati</taxon>
        <taxon>Bacillota</taxon>
        <taxon>Bacilli</taxon>
        <taxon>Bacillales</taxon>
        <taxon>Bacillales Family X. Incertae Sedis</taxon>
        <taxon>Brockia</taxon>
    </lineage>
</organism>
<evidence type="ECO:0000313" key="2">
    <source>
        <dbReference type="EMBL" id="PTQ52414.1"/>
    </source>
</evidence>
<dbReference type="Gene3D" id="3.30.300.130">
    <property type="entry name" value="Fe-S cluster assembly (FSCA)"/>
    <property type="match status" value="1"/>
</dbReference>
<dbReference type="Pfam" id="PF01883">
    <property type="entry name" value="FeS_assembly_P"/>
    <property type="match status" value="1"/>
</dbReference>
<proteinExistence type="predicted"/>
<accession>A0A2T5G8A1</accession>
<sequence length="122" mass="13608">MEFDEIDLTDIAPINFVGVSEEEKEKILDALGKVVDPEVGVDIINLGLVYDVVRREDGVLHVKMTMTSMGCPFTPLILAETRKVLEALRLFSGVDVELVWTPPWDMKTRLSALAKIAFGVFE</sequence>
<comment type="caution">
    <text evidence="2">The sequence shown here is derived from an EMBL/GenBank/DDBJ whole genome shotgun (WGS) entry which is preliminary data.</text>
</comment>
<name>A0A2T5G8A1_9BACL</name>
<evidence type="ECO:0000259" key="1">
    <source>
        <dbReference type="Pfam" id="PF01883"/>
    </source>
</evidence>
<dbReference type="InterPro" id="IPR034904">
    <property type="entry name" value="FSCA_dom_sf"/>
</dbReference>
<gene>
    <name evidence="2" type="ORF">BLITH_0593</name>
</gene>
<dbReference type="SUPFAM" id="SSF117916">
    <property type="entry name" value="Fe-S cluster assembly (FSCA) domain-like"/>
    <property type="match status" value="1"/>
</dbReference>
<reference evidence="2 3" key="1">
    <citation type="submission" date="2017-08" db="EMBL/GenBank/DDBJ databases">
        <title>Burning lignite coal seam in the remote Altai Mountains harbors a hydrogen-driven thermophilic microbial community.</title>
        <authorList>
            <person name="Kadnikov V.V."/>
            <person name="Mardanov A.V."/>
            <person name="Ivasenko D."/>
            <person name="Beletsky A.V."/>
            <person name="Karnachuk O.V."/>
            <person name="Ravin N.V."/>
        </authorList>
    </citation>
    <scope>NUCLEOTIDE SEQUENCE [LARGE SCALE GENOMIC DNA]</scope>
    <source>
        <strain evidence="2">AL31</strain>
    </source>
</reference>
<dbReference type="AlphaFoldDB" id="A0A2T5G8A1"/>
<dbReference type="Proteomes" id="UP000244016">
    <property type="component" value="Unassembled WGS sequence"/>
</dbReference>
<dbReference type="PANTHER" id="PTHR42831">
    <property type="entry name" value="FE-S PROTEIN MATURATION AUXILIARY FACTOR YITW"/>
    <property type="match status" value="1"/>
</dbReference>
<dbReference type="InterPro" id="IPR052339">
    <property type="entry name" value="Fe-S_Maturation_MIP18"/>
</dbReference>